<dbReference type="SMART" id="SM00278">
    <property type="entry name" value="HhH1"/>
    <property type="match status" value="2"/>
</dbReference>
<comment type="subcellular location">
    <subcellularLocation>
        <location evidence="6">Cytoplasm</location>
    </subcellularLocation>
</comment>
<dbReference type="GO" id="GO:0000400">
    <property type="term" value="F:four-way junction DNA binding"/>
    <property type="evidence" value="ECO:0007669"/>
    <property type="project" value="UniProtKB-UniRule"/>
</dbReference>
<dbReference type="GO" id="GO:0009379">
    <property type="term" value="C:Holliday junction helicase complex"/>
    <property type="evidence" value="ECO:0007669"/>
    <property type="project" value="InterPro"/>
</dbReference>
<evidence type="ECO:0000256" key="2">
    <source>
        <dbReference type="ARBA" id="ARBA00022763"/>
    </source>
</evidence>
<dbReference type="KEGG" id="soa:G3M56_006830"/>
<gene>
    <name evidence="6 8" type="primary">ruvA</name>
    <name evidence="8" type="ORF">G3M56_006830</name>
</gene>
<evidence type="ECO:0000256" key="6">
    <source>
        <dbReference type="HAMAP-Rule" id="MF_00031"/>
    </source>
</evidence>
<keyword evidence="1 6" id="KW-0963">Cytoplasm</keyword>
<dbReference type="SUPFAM" id="SSF46929">
    <property type="entry name" value="DNA helicase RuvA subunit, C-terminal domain"/>
    <property type="match status" value="1"/>
</dbReference>
<keyword evidence="3 6" id="KW-0238">DNA-binding</keyword>
<dbReference type="GO" id="GO:0005737">
    <property type="term" value="C:cytoplasm"/>
    <property type="evidence" value="ECO:0007669"/>
    <property type="project" value="UniProtKB-SubCell"/>
</dbReference>
<keyword evidence="2 6" id="KW-0227">DNA damage</keyword>
<comment type="similarity">
    <text evidence="6">Belongs to the RuvA family.</text>
</comment>
<keyword evidence="4 6" id="KW-0233">DNA recombination</keyword>
<evidence type="ECO:0000313" key="9">
    <source>
        <dbReference type="Proteomes" id="UP000475117"/>
    </source>
</evidence>
<dbReference type="Gene3D" id="2.40.50.140">
    <property type="entry name" value="Nucleic acid-binding proteins"/>
    <property type="match status" value="1"/>
</dbReference>
<dbReference type="GO" id="GO:0009378">
    <property type="term" value="F:four-way junction helicase activity"/>
    <property type="evidence" value="ECO:0007669"/>
    <property type="project" value="InterPro"/>
</dbReference>
<feature type="domain" description="Helix-hairpin-helix DNA-binding motif class 1" evidence="7">
    <location>
        <begin position="73"/>
        <end position="92"/>
    </location>
</feature>
<dbReference type="InterPro" id="IPR010994">
    <property type="entry name" value="RuvA_2-like"/>
</dbReference>
<dbReference type="GO" id="GO:0006281">
    <property type="term" value="P:DNA repair"/>
    <property type="evidence" value="ECO:0007669"/>
    <property type="project" value="UniProtKB-UniRule"/>
</dbReference>
<evidence type="ECO:0000256" key="5">
    <source>
        <dbReference type="ARBA" id="ARBA00023204"/>
    </source>
</evidence>
<dbReference type="HAMAP" id="MF_00031">
    <property type="entry name" value="DNA_HJ_migration_RuvA"/>
    <property type="match status" value="1"/>
</dbReference>
<keyword evidence="9" id="KW-1185">Reference proteome</keyword>
<dbReference type="InterPro" id="IPR012340">
    <property type="entry name" value="NA-bd_OB-fold"/>
</dbReference>
<dbReference type="InterPro" id="IPR000085">
    <property type="entry name" value="RuvA"/>
</dbReference>
<dbReference type="RefSeq" id="WP_164361433.1">
    <property type="nucleotide sequence ID" value="NZ_CP066776.1"/>
</dbReference>
<feature type="region of interest" description="Domain III" evidence="6">
    <location>
        <begin position="150"/>
        <end position="203"/>
    </location>
</feature>
<dbReference type="GO" id="GO:0006310">
    <property type="term" value="P:DNA recombination"/>
    <property type="evidence" value="ECO:0007669"/>
    <property type="project" value="UniProtKB-UniRule"/>
</dbReference>
<keyword evidence="5 6" id="KW-0234">DNA repair</keyword>
<evidence type="ECO:0000313" key="8">
    <source>
        <dbReference type="EMBL" id="QQL46282.1"/>
    </source>
</evidence>
<name>A0A6B3L8N7_9BACT</name>
<dbReference type="Pfam" id="PF07499">
    <property type="entry name" value="RuvA_C"/>
    <property type="match status" value="1"/>
</dbReference>
<comment type="function">
    <text evidence="6">The RuvA-RuvB-RuvC complex processes Holliday junction (HJ) DNA during genetic recombination and DNA repair, while the RuvA-RuvB complex plays an important role in the rescue of blocked DNA replication forks via replication fork reversal (RFR). RuvA specifically binds to HJ cruciform DNA, conferring on it an open structure. The RuvB hexamer acts as an ATP-dependent pump, pulling dsDNA into and through the RuvAB complex. HJ branch migration allows RuvC to scan DNA until it finds its consensus sequence, where it cleaves and resolves the cruciform DNA.</text>
</comment>
<dbReference type="Proteomes" id="UP000475117">
    <property type="component" value="Chromosome"/>
</dbReference>
<dbReference type="GO" id="GO:0048476">
    <property type="term" value="C:Holliday junction resolvase complex"/>
    <property type="evidence" value="ECO:0007669"/>
    <property type="project" value="UniProtKB-UniRule"/>
</dbReference>
<feature type="domain" description="Helix-hairpin-helix DNA-binding motif class 1" evidence="7">
    <location>
        <begin position="108"/>
        <end position="127"/>
    </location>
</feature>
<sequence length="203" mass="21309">MIAFIKGRLEYNMPQQLVVDVHGVGYQVEVPIGTFDAVRVGDEVKVLTYFHVRESAQVLYGFANADQRDLFCLLIDRVSGVGPKLAMAVLGGMTVADFRACVVAGDAAALSKVKGVGKKTAERVMLELKDKVGVADAWQAVAEAGAAGGAHKASSETVLALISLGYKQADANKAVAKVVKSLGDAAAEATSDELLRGALRSMN</sequence>
<dbReference type="InterPro" id="IPR003583">
    <property type="entry name" value="Hlx-hairpin-Hlx_DNA-bd_motif"/>
</dbReference>
<evidence type="ECO:0000256" key="1">
    <source>
        <dbReference type="ARBA" id="ARBA00022490"/>
    </source>
</evidence>
<dbReference type="Gene3D" id="1.10.8.10">
    <property type="entry name" value="DNA helicase RuvA subunit, C-terminal domain"/>
    <property type="match status" value="1"/>
</dbReference>
<dbReference type="InterPro" id="IPR011114">
    <property type="entry name" value="RuvA_C"/>
</dbReference>
<comment type="caution">
    <text evidence="6">Lacks conserved residue(s) required for the propagation of feature annotation.</text>
</comment>
<dbReference type="NCBIfam" id="TIGR00084">
    <property type="entry name" value="ruvA"/>
    <property type="match status" value="1"/>
</dbReference>
<dbReference type="InterPro" id="IPR036267">
    <property type="entry name" value="RuvA_C_sf"/>
</dbReference>
<comment type="domain">
    <text evidence="6">Has three domains with a flexible linker between the domains II and III and assumes an 'L' shape. Domain III is highly mobile and contacts RuvB.</text>
</comment>
<evidence type="ECO:0000259" key="7">
    <source>
        <dbReference type="SMART" id="SM00278"/>
    </source>
</evidence>
<dbReference type="InterPro" id="IPR013849">
    <property type="entry name" value="DNA_helicase_Holl-junc_RuvA_I"/>
</dbReference>
<organism evidence="8 9">
    <name type="scientific">Sulfuriroseicoccus oceanibius</name>
    <dbReference type="NCBI Taxonomy" id="2707525"/>
    <lineage>
        <taxon>Bacteria</taxon>
        <taxon>Pseudomonadati</taxon>
        <taxon>Verrucomicrobiota</taxon>
        <taxon>Verrucomicrobiia</taxon>
        <taxon>Verrucomicrobiales</taxon>
        <taxon>Verrucomicrobiaceae</taxon>
        <taxon>Sulfuriroseicoccus</taxon>
    </lineage>
</organism>
<dbReference type="CDD" id="cd14332">
    <property type="entry name" value="UBA_RuvA_C"/>
    <property type="match status" value="1"/>
</dbReference>
<protein>
    <recommendedName>
        <fullName evidence="6">Holliday junction branch migration complex subunit RuvA</fullName>
    </recommendedName>
</protein>
<dbReference type="SUPFAM" id="SSF47781">
    <property type="entry name" value="RuvA domain 2-like"/>
    <property type="match status" value="1"/>
</dbReference>
<evidence type="ECO:0000256" key="3">
    <source>
        <dbReference type="ARBA" id="ARBA00023125"/>
    </source>
</evidence>
<dbReference type="EMBL" id="CP066776">
    <property type="protein sequence ID" value="QQL46282.1"/>
    <property type="molecule type" value="Genomic_DNA"/>
</dbReference>
<reference evidence="8 9" key="1">
    <citation type="submission" date="2020-12" db="EMBL/GenBank/DDBJ databases">
        <title>Sulforoseuscoccus oceanibium gen. nov., sp. nov., a representative of the phylum Verrucomicrobia with special cytoplasmic membrane, and proposal of Sulforoseuscoccusaceae fam. nov.</title>
        <authorList>
            <person name="Xi F."/>
        </authorList>
    </citation>
    <scope>NUCLEOTIDE SEQUENCE [LARGE SCALE GENOMIC DNA]</scope>
    <source>
        <strain evidence="8 9">T37</strain>
    </source>
</reference>
<proteinExistence type="inferred from homology"/>
<dbReference type="AlphaFoldDB" id="A0A6B3L8N7"/>
<dbReference type="Pfam" id="PF01330">
    <property type="entry name" value="RuvA_N"/>
    <property type="match status" value="1"/>
</dbReference>
<evidence type="ECO:0000256" key="4">
    <source>
        <dbReference type="ARBA" id="ARBA00023172"/>
    </source>
</evidence>
<comment type="subunit">
    <text evidence="6">Homotetramer. Forms an RuvA(8)-RuvB(12)-Holliday junction (HJ) complex. HJ DNA is sandwiched between 2 RuvA tetramers; dsDNA enters through RuvA and exits via RuvB. An RuvB hexamer assembles on each DNA strand where it exits the tetramer. Each RuvB hexamer is contacted by two RuvA subunits (via domain III) on 2 adjacent RuvB subunits; this complex drives branch migration. In the full resolvosome a probable DNA-RuvA(4)-RuvB(12)-RuvC(2) complex forms which resolves the HJ.</text>
</comment>
<accession>A0A6B3L8N7</accession>
<dbReference type="SUPFAM" id="SSF50249">
    <property type="entry name" value="Nucleic acid-binding proteins"/>
    <property type="match status" value="1"/>
</dbReference>
<dbReference type="GO" id="GO:0005524">
    <property type="term" value="F:ATP binding"/>
    <property type="evidence" value="ECO:0007669"/>
    <property type="project" value="InterPro"/>
</dbReference>
<dbReference type="Gene3D" id="1.10.150.20">
    <property type="entry name" value="5' to 3' exonuclease, C-terminal subdomain"/>
    <property type="match status" value="1"/>
</dbReference>
<dbReference type="Pfam" id="PF14520">
    <property type="entry name" value="HHH_5"/>
    <property type="match status" value="1"/>
</dbReference>